<evidence type="ECO:0000313" key="2">
    <source>
        <dbReference type="Proteomes" id="UP000094412"/>
    </source>
</evidence>
<dbReference type="InterPro" id="IPR056082">
    <property type="entry name" value="BilB-like"/>
</dbReference>
<dbReference type="STRING" id="1566387.QV13_07625"/>
<gene>
    <name evidence="1" type="ORF">QV13_07625</name>
</gene>
<accession>A0A1C2E3E0</accession>
<dbReference type="AlphaFoldDB" id="A0A1C2E3E0"/>
<organism evidence="1 2">
    <name type="scientific">Mesorhizobium hungaricum</name>
    <dbReference type="NCBI Taxonomy" id="1566387"/>
    <lineage>
        <taxon>Bacteria</taxon>
        <taxon>Pseudomonadati</taxon>
        <taxon>Pseudomonadota</taxon>
        <taxon>Alphaproteobacteria</taxon>
        <taxon>Hyphomicrobiales</taxon>
        <taxon>Phyllobacteriaceae</taxon>
        <taxon>Mesorhizobium</taxon>
    </lineage>
</organism>
<dbReference type="Pfam" id="PF24702">
    <property type="entry name" value="DUF7665"/>
    <property type="match status" value="1"/>
</dbReference>
<evidence type="ECO:0000313" key="1">
    <source>
        <dbReference type="EMBL" id="OCX21514.1"/>
    </source>
</evidence>
<proteinExistence type="predicted"/>
<dbReference type="Proteomes" id="UP000094412">
    <property type="component" value="Unassembled WGS sequence"/>
</dbReference>
<dbReference type="EMBL" id="MDEO01000028">
    <property type="protein sequence ID" value="OCX21514.1"/>
    <property type="molecule type" value="Genomic_DNA"/>
</dbReference>
<name>A0A1C2E3E0_9HYPH</name>
<reference evidence="1 2" key="1">
    <citation type="submission" date="2016-08" db="EMBL/GenBank/DDBJ databases">
        <title>Whole genome sequence of Mesorhizobium sp. strain UASWS1009 isolated from industrial sewage.</title>
        <authorList>
            <person name="Crovadore J."/>
            <person name="Calmin G."/>
            <person name="Chablais R."/>
            <person name="Cochard B."/>
            <person name="Lefort F."/>
        </authorList>
    </citation>
    <scope>NUCLEOTIDE SEQUENCE [LARGE SCALE GENOMIC DNA]</scope>
    <source>
        <strain evidence="1 2">UASWS1009</strain>
    </source>
</reference>
<sequence length="158" mass="17896">METLVTAEARAFREHLERPDFQLGTIKQQWRLLRVAWPTADFAIRARDGTEWGFRFLLDGYPAQLPNARLCDIETGAPLAAEYWPKGSGRVAAAFNPNWNAAALYLPCDRMALPGHEQWIVEHPELLWKPASGIVHYLEIIHDLLASFAYFAPVRPAA</sequence>
<protein>
    <submittedName>
        <fullName evidence="1">Uncharacterized protein</fullName>
    </submittedName>
</protein>
<comment type="caution">
    <text evidence="1">The sequence shown here is derived from an EMBL/GenBank/DDBJ whole genome shotgun (WGS) entry which is preliminary data.</text>
</comment>
<keyword evidence="2" id="KW-1185">Reference proteome</keyword>
<dbReference type="OrthoDB" id="3362599at2"/>